<accession>A0A9X1IT72</accession>
<keyword evidence="4" id="KW-1185">Reference proteome</keyword>
<dbReference type="PANTHER" id="PTHR30386:SF28">
    <property type="entry name" value="EXPORTED PROTEIN"/>
    <property type="match status" value="1"/>
</dbReference>
<feature type="domain" description="AprE-like beta-barrel" evidence="2">
    <location>
        <begin position="298"/>
        <end position="381"/>
    </location>
</feature>
<dbReference type="EMBL" id="JAHGAW010000014">
    <property type="protein sequence ID" value="MBT2189015.1"/>
    <property type="molecule type" value="Genomic_DNA"/>
</dbReference>
<dbReference type="InterPro" id="IPR058982">
    <property type="entry name" value="Beta-barrel_AprE"/>
</dbReference>
<sequence>MQLFRQQALDHQHRLHGEVFLVPPLRWQAIGWLLLSFVAAAALFITLGSYSRTVTANGTLRPTGGVASIAVPEDGVVSAVLVRDGETVRQGQVIARLMLPQLAGGQSLAEQRQSQLAREQSALTTQRSSARSEVEENGRKLSARILDEQRQLGAIDAQIASQQALIKSSEQELSRIESVAQSGFISGRDLQQRRELLITRRQRLAELQQTRSLHGNALSTAQIELGEIGSHMRAGQSGFDAQLAALRREGATLGNAGTVDLVASRTGTLTALRYREGESVSRGELYGRIVPAITEWQIELKVPTSTIAQVAPGQDVRVSLAAYPVPDYGVLHGVVDHVGAAPVEDGAESYFLVTARLDPPSERQRQRGMLLRSDLALQARIVLARRSFLQWLIDPLAAVAQR</sequence>
<keyword evidence="1" id="KW-0812">Transmembrane</keyword>
<dbReference type="Pfam" id="PF26002">
    <property type="entry name" value="Beta-barrel_AprE"/>
    <property type="match status" value="1"/>
</dbReference>
<evidence type="ECO:0000313" key="4">
    <source>
        <dbReference type="Proteomes" id="UP001138757"/>
    </source>
</evidence>
<dbReference type="PRINTS" id="PR01490">
    <property type="entry name" value="RTXTOXIND"/>
</dbReference>
<gene>
    <name evidence="3" type="ORF">KK488_18875</name>
</gene>
<keyword evidence="1" id="KW-1133">Transmembrane helix</keyword>
<dbReference type="AlphaFoldDB" id="A0A9X1IT72"/>
<organism evidence="3 4">
    <name type="scientific">Sphingobium nicotianae</name>
    <dbReference type="NCBI Taxonomy" id="2782607"/>
    <lineage>
        <taxon>Bacteria</taxon>
        <taxon>Pseudomonadati</taxon>
        <taxon>Pseudomonadota</taxon>
        <taxon>Alphaproteobacteria</taxon>
        <taxon>Sphingomonadales</taxon>
        <taxon>Sphingomonadaceae</taxon>
        <taxon>Sphingobium</taxon>
    </lineage>
</organism>
<dbReference type="PANTHER" id="PTHR30386">
    <property type="entry name" value="MEMBRANE FUSION SUBUNIT OF EMRAB-TOLC MULTIDRUG EFFLUX PUMP"/>
    <property type="match status" value="1"/>
</dbReference>
<dbReference type="Gene3D" id="2.40.30.170">
    <property type="match status" value="1"/>
</dbReference>
<name>A0A9X1IT72_9SPHN</name>
<reference evidence="3" key="1">
    <citation type="submission" date="2021-05" db="EMBL/GenBank/DDBJ databases">
        <title>Genome of Sphingobium sp. strain.</title>
        <authorList>
            <person name="Fan R."/>
        </authorList>
    </citation>
    <scope>NUCLEOTIDE SEQUENCE</scope>
    <source>
        <strain evidence="3">H33</strain>
    </source>
</reference>
<dbReference type="InterPro" id="IPR050739">
    <property type="entry name" value="MFP"/>
</dbReference>
<proteinExistence type="predicted"/>
<evidence type="ECO:0000313" key="3">
    <source>
        <dbReference type="EMBL" id="MBT2189015.1"/>
    </source>
</evidence>
<dbReference type="Proteomes" id="UP001138757">
    <property type="component" value="Unassembled WGS sequence"/>
</dbReference>
<comment type="caution">
    <text evidence="3">The sequence shown here is derived from an EMBL/GenBank/DDBJ whole genome shotgun (WGS) entry which is preliminary data.</text>
</comment>
<evidence type="ECO:0000256" key="1">
    <source>
        <dbReference type="SAM" id="Phobius"/>
    </source>
</evidence>
<keyword evidence="1" id="KW-0472">Membrane</keyword>
<feature type="transmembrane region" description="Helical" evidence="1">
    <location>
        <begin position="29"/>
        <end position="50"/>
    </location>
</feature>
<protein>
    <submittedName>
        <fullName evidence="3">HlyD family efflux transporter periplasmic adaptor subunit</fullName>
    </submittedName>
</protein>
<dbReference type="RefSeq" id="WP_214625274.1">
    <property type="nucleotide sequence ID" value="NZ_JAHGAW010000014.1"/>
</dbReference>
<evidence type="ECO:0000259" key="2">
    <source>
        <dbReference type="Pfam" id="PF26002"/>
    </source>
</evidence>